<accession>A0AAV4B4E0</accession>
<dbReference type="EMBL" id="BLXT01004564">
    <property type="protein sequence ID" value="GFO14465.1"/>
    <property type="molecule type" value="Genomic_DNA"/>
</dbReference>
<evidence type="ECO:0000313" key="4">
    <source>
        <dbReference type="Proteomes" id="UP000735302"/>
    </source>
</evidence>
<dbReference type="GO" id="GO:0000175">
    <property type="term" value="F:3'-5'-RNA exonuclease activity"/>
    <property type="evidence" value="ECO:0007669"/>
    <property type="project" value="InterPro"/>
</dbReference>
<sequence length="675" mass="77363">MQRKMRHRQEQLVFPKRRRRALREKGRTAAQKYRDKLTPQKRCAINKKKMERYWSKKAESITTLASTISTSRRRYEQPLDEPATLPQPVDTSAILLFQSVDLIATLPKSAQLLSCKSMQAPPYKVMQRPPYSLTWLPLYKLTLLPPYHKRMLDELSDVYCGISDQEKDAVYKEMSKINAVMSDRTSVMKSLNLKFGELRAQSLPDARTHFLYCNAHFLLGLSSAAELSLQKVEKRLSSLGRSQSPAFKFFTSDGATLRLIRTSANALGFRGDEKSGCRQEWLAFCALEQQGSRITSFRSNRFNNTFENAAAVLFHRADIETFLSCYTSSTNRLLESILLDIQDKRIIALLAAMALVFIFITYRYWALLNSRSSSFYTFISKAKALKSAFSQLIADPNPLLNMTFQGVFGEDYANQDSSLRDAIFEASCINKELTSEALRELLIAFDSVAEPQLSEFIYPTGPFHANLGADVIEQLKQFPVTNLVGEHAFGHLNYDITKRRNSTVHHRSSCQMLLWNSTVDWLSNQSKQQQEHLMTKARKIAPALQLKHRQQEALVCLKVKEHVFPEEPEDIAATSSTPFTFERQGTWVATFYDQAYYIGQVVNIISSDRAVIKFLTKAKGRQDLFKWPAVDDVDTVDKLFIFYWDFEVLPFSSDGRLWSIPDIRDIEAGYRRLQC</sequence>
<feature type="transmembrane region" description="Helical" evidence="2">
    <location>
        <begin position="346"/>
        <end position="365"/>
    </location>
</feature>
<evidence type="ECO:0000256" key="2">
    <source>
        <dbReference type="SAM" id="Phobius"/>
    </source>
</evidence>
<dbReference type="PANTHER" id="PTHR11046:SF29">
    <property type="match status" value="1"/>
</dbReference>
<keyword evidence="4" id="KW-1185">Reference proteome</keyword>
<evidence type="ECO:0000313" key="3">
    <source>
        <dbReference type="EMBL" id="GFO14465.1"/>
    </source>
</evidence>
<name>A0AAV4B4E0_9GAST</name>
<reference evidence="3 4" key="1">
    <citation type="journal article" date="2021" name="Elife">
        <title>Chloroplast acquisition without the gene transfer in kleptoplastic sea slugs, Plakobranchus ocellatus.</title>
        <authorList>
            <person name="Maeda T."/>
            <person name="Takahashi S."/>
            <person name="Yoshida T."/>
            <person name="Shimamura S."/>
            <person name="Takaki Y."/>
            <person name="Nagai Y."/>
            <person name="Toyoda A."/>
            <person name="Suzuki Y."/>
            <person name="Arimoto A."/>
            <person name="Ishii H."/>
            <person name="Satoh N."/>
            <person name="Nishiyama T."/>
            <person name="Hasebe M."/>
            <person name="Maruyama T."/>
            <person name="Minagawa J."/>
            <person name="Obokata J."/>
            <person name="Shigenobu S."/>
        </authorList>
    </citation>
    <scope>NUCLEOTIDE SEQUENCE [LARGE SCALE GENOMIC DNA]</scope>
</reference>
<dbReference type="PANTHER" id="PTHR11046">
    <property type="entry name" value="OLIGORIBONUCLEASE, MITOCHONDRIAL"/>
    <property type="match status" value="1"/>
</dbReference>
<proteinExistence type="predicted"/>
<keyword evidence="1" id="KW-0378">Hydrolase</keyword>
<protein>
    <submittedName>
        <fullName evidence="3">Uncharacterized protein</fullName>
    </submittedName>
</protein>
<comment type="caution">
    <text evidence="3">The sequence shown here is derived from an EMBL/GenBank/DDBJ whole genome shotgun (WGS) entry which is preliminary data.</text>
</comment>
<keyword evidence="2" id="KW-1133">Transmembrane helix</keyword>
<keyword evidence="1" id="KW-0540">Nuclease</keyword>
<dbReference type="InterPro" id="IPR022894">
    <property type="entry name" value="Oligoribonuclease"/>
</dbReference>
<gene>
    <name evidence="3" type="ORF">PoB_004097000</name>
</gene>
<organism evidence="3 4">
    <name type="scientific">Plakobranchus ocellatus</name>
    <dbReference type="NCBI Taxonomy" id="259542"/>
    <lineage>
        <taxon>Eukaryota</taxon>
        <taxon>Metazoa</taxon>
        <taxon>Spiralia</taxon>
        <taxon>Lophotrochozoa</taxon>
        <taxon>Mollusca</taxon>
        <taxon>Gastropoda</taxon>
        <taxon>Heterobranchia</taxon>
        <taxon>Euthyneura</taxon>
        <taxon>Panpulmonata</taxon>
        <taxon>Sacoglossa</taxon>
        <taxon>Placobranchoidea</taxon>
        <taxon>Plakobranchidae</taxon>
        <taxon>Plakobranchus</taxon>
    </lineage>
</organism>
<evidence type="ECO:0000256" key="1">
    <source>
        <dbReference type="ARBA" id="ARBA00022722"/>
    </source>
</evidence>
<dbReference type="Proteomes" id="UP000735302">
    <property type="component" value="Unassembled WGS sequence"/>
</dbReference>
<dbReference type="AlphaFoldDB" id="A0AAV4B4E0"/>
<keyword evidence="2" id="KW-0812">Transmembrane</keyword>
<keyword evidence="2" id="KW-0472">Membrane</keyword>